<protein>
    <submittedName>
        <fullName evidence="1">Uncharacterized protein</fullName>
    </submittedName>
</protein>
<proteinExistence type="predicted"/>
<evidence type="ECO:0000313" key="2">
    <source>
        <dbReference type="Proteomes" id="UP000051621"/>
    </source>
</evidence>
<evidence type="ECO:0000313" key="1">
    <source>
        <dbReference type="EMBL" id="KRL03603.1"/>
    </source>
</evidence>
<dbReference type="STRING" id="1423731.FC81_GL001860"/>
<dbReference type="Proteomes" id="UP000051621">
    <property type="component" value="Unassembled WGS sequence"/>
</dbReference>
<dbReference type="AlphaFoldDB" id="A0A0R1MGV9"/>
<organism evidence="1 2">
    <name type="scientific">Liquorilactobacillus capillatus DSM 19910</name>
    <dbReference type="NCBI Taxonomy" id="1423731"/>
    <lineage>
        <taxon>Bacteria</taxon>
        <taxon>Bacillati</taxon>
        <taxon>Bacillota</taxon>
        <taxon>Bacilli</taxon>
        <taxon>Lactobacillales</taxon>
        <taxon>Lactobacillaceae</taxon>
        <taxon>Liquorilactobacillus</taxon>
    </lineage>
</organism>
<name>A0A0R1MGV9_9LACO</name>
<reference evidence="1 2" key="1">
    <citation type="journal article" date="2015" name="Genome Announc.">
        <title>Expanding the biotechnology potential of lactobacilli through comparative genomics of 213 strains and associated genera.</title>
        <authorList>
            <person name="Sun Z."/>
            <person name="Harris H.M."/>
            <person name="McCann A."/>
            <person name="Guo C."/>
            <person name="Argimon S."/>
            <person name="Zhang W."/>
            <person name="Yang X."/>
            <person name="Jeffery I.B."/>
            <person name="Cooney J.C."/>
            <person name="Kagawa T.F."/>
            <person name="Liu W."/>
            <person name="Song Y."/>
            <person name="Salvetti E."/>
            <person name="Wrobel A."/>
            <person name="Rasinkangas P."/>
            <person name="Parkhill J."/>
            <person name="Rea M.C."/>
            <person name="O'Sullivan O."/>
            <person name="Ritari J."/>
            <person name="Douillard F.P."/>
            <person name="Paul Ross R."/>
            <person name="Yang R."/>
            <person name="Briner A.E."/>
            <person name="Felis G.E."/>
            <person name="de Vos W.M."/>
            <person name="Barrangou R."/>
            <person name="Klaenhammer T.R."/>
            <person name="Caufield P.W."/>
            <person name="Cui Y."/>
            <person name="Zhang H."/>
            <person name="O'Toole P.W."/>
        </authorList>
    </citation>
    <scope>NUCLEOTIDE SEQUENCE [LARGE SCALE GENOMIC DNA]</scope>
    <source>
        <strain evidence="1 2">DSM 19910</strain>
    </source>
</reference>
<keyword evidence="2" id="KW-1185">Reference proteome</keyword>
<gene>
    <name evidence="1" type="ORF">FC81_GL001860</name>
</gene>
<dbReference type="OrthoDB" id="2290714at2"/>
<comment type="caution">
    <text evidence="1">The sequence shown here is derived from an EMBL/GenBank/DDBJ whole genome shotgun (WGS) entry which is preliminary data.</text>
</comment>
<dbReference type="EMBL" id="AZEF01000002">
    <property type="protein sequence ID" value="KRL03603.1"/>
    <property type="molecule type" value="Genomic_DNA"/>
</dbReference>
<dbReference type="PATRIC" id="fig|1423731.3.peg.1908"/>
<sequence>MPFFINQDKFKAYMLSEVPGIPYDERNVLLSISTVKSAPKMNCIYVSSDFFFAAQYQSNFDTFSKGFSLNKQQLREIYLKDKLLSTQLIIKTNEKMKDGNELVLKMNLPKLNRTPWHIKNLKRIRNKLEMVK</sequence>
<accession>A0A0R1MGV9</accession>
<dbReference type="RefSeq" id="WP_057741825.1">
    <property type="nucleotide sequence ID" value="NZ_AZEF01000002.1"/>
</dbReference>